<organism evidence="8">
    <name type="scientific">Candidatus Iainarchaeum sp</name>
    <dbReference type="NCBI Taxonomy" id="3101447"/>
    <lineage>
        <taxon>Archaea</taxon>
        <taxon>Candidatus Iainarchaeota</taxon>
        <taxon>Candidatus Iainarchaeia</taxon>
        <taxon>Candidatus Iainarchaeales</taxon>
        <taxon>Candidatus Iainarchaeaceae</taxon>
        <taxon>Candidatus Iainarchaeum</taxon>
    </lineage>
</organism>
<dbReference type="PANTHER" id="PTHR11652">
    <property type="entry name" value="30S RIBOSOMAL PROTEIN S12 FAMILY MEMBER"/>
    <property type="match status" value="1"/>
</dbReference>
<accession>A0A7T9DKU0</accession>
<proteinExistence type="inferred from homology"/>
<evidence type="ECO:0000256" key="7">
    <source>
        <dbReference type="RuleBase" id="RU004490"/>
    </source>
</evidence>
<dbReference type="GO" id="GO:0006412">
    <property type="term" value="P:translation"/>
    <property type="evidence" value="ECO:0007669"/>
    <property type="project" value="UniProtKB-UniRule"/>
</dbReference>
<dbReference type="NCBIfam" id="TIGR00982">
    <property type="entry name" value="uS12_E_A"/>
    <property type="match status" value="1"/>
</dbReference>
<evidence type="ECO:0000256" key="6">
    <source>
        <dbReference type="RuleBase" id="RU003622"/>
    </source>
</evidence>
<comment type="function">
    <text evidence="7">With S4 and S5 plays an important role in translational accuracy. Located at the interface of the 30S and 50S subunits.</text>
</comment>
<dbReference type="InterPro" id="IPR006032">
    <property type="entry name" value="Ribosomal_uS12"/>
</dbReference>
<evidence type="ECO:0000256" key="4">
    <source>
        <dbReference type="ARBA" id="ARBA00035314"/>
    </source>
</evidence>
<protein>
    <recommendedName>
        <fullName evidence="4 5">30S ribosomal protein S12</fullName>
    </recommendedName>
</protein>
<evidence type="ECO:0000313" key="8">
    <source>
        <dbReference type="EMBL" id="QQR93168.1"/>
    </source>
</evidence>
<evidence type="ECO:0000256" key="1">
    <source>
        <dbReference type="ARBA" id="ARBA00005657"/>
    </source>
</evidence>
<dbReference type="Gene3D" id="2.40.50.140">
    <property type="entry name" value="Nucleic acid-binding proteins"/>
    <property type="match status" value="1"/>
</dbReference>
<dbReference type="GO" id="GO:0015935">
    <property type="term" value="C:small ribosomal subunit"/>
    <property type="evidence" value="ECO:0007669"/>
    <property type="project" value="UniProtKB-UniRule"/>
</dbReference>
<dbReference type="GO" id="GO:0019843">
    <property type="term" value="F:rRNA binding"/>
    <property type="evidence" value="ECO:0007669"/>
    <property type="project" value="UniProtKB-KW"/>
</dbReference>
<evidence type="ECO:0000256" key="2">
    <source>
        <dbReference type="ARBA" id="ARBA00022980"/>
    </source>
</evidence>
<dbReference type="NCBIfam" id="NF003254">
    <property type="entry name" value="PRK04211.1"/>
    <property type="match status" value="1"/>
</dbReference>
<dbReference type="PIRSF" id="PIRSF002133">
    <property type="entry name" value="Ribosomal_S12/S23"/>
    <property type="match status" value="1"/>
</dbReference>
<comment type="subunit">
    <text evidence="7">Part of the 30S ribosomal subunit.</text>
</comment>
<comment type="similarity">
    <text evidence="1 6">Belongs to the universal ribosomal protein uS12 family.</text>
</comment>
<gene>
    <name evidence="8" type="ORF">IPJ89_01685</name>
</gene>
<dbReference type="Proteomes" id="UP000596004">
    <property type="component" value="Chromosome"/>
</dbReference>
<dbReference type="Pfam" id="PF00164">
    <property type="entry name" value="Ribosom_S12_S23"/>
    <property type="match status" value="1"/>
</dbReference>
<keyword evidence="3 6" id="KW-0687">Ribonucleoprotein</keyword>
<dbReference type="InterPro" id="IPR012340">
    <property type="entry name" value="NA-bd_OB-fold"/>
</dbReference>
<evidence type="ECO:0000256" key="5">
    <source>
        <dbReference type="NCBIfam" id="TIGR00982"/>
    </source>
</evidence>
<keyword evidence="2 6" id="KW-0689">Ribosomal protein</keyword>
<keyword evidence="7" id="KW-0699">rRNA-binding</keyword>
<dbReference type="FunFam" id="2.40.50.140:FF:000007">
    <property type="entry name" value="40S ribosomal protein S23"/>
    <property type="match status" value="1"/>
</dbReference>
<reference evidence="8" key="1">
    <citation type="submission" date="2020-11" db="EMBL/GenBank/DDBJ databases">
        <title>Connecting structure to function with the recovery of over 1000 high-quality activated sludge metagenome-assembled genomes encoding full-length rRNA genes using long-read sequencing.</title>
        <authorList>
            <person name="Singleton C.M."/>
            <person name="Petriglieri F."/>
            <person name="Kristensen J.M."/>
            <person name="Kirkegaard R.H."/>
            <person name="Michaelsen T.Y."/>
            <person name="Andersen M.H."/>
            <person name="Karst S.M."/>
            <person name="Dueholm M.S."/>
            <person name="Nielsen P.H."/>
            <person name="Albertsen M."/>
        </authorList>
    </citation>
    <scope>NUCLEOTIDE SEQUENCE</scope>
    <source>
        <strain evidence="8">Fred_18-Q3-R57-64_BAT3C.431</strain>
    </source>
</reference>
<dbReference type="EMBL" id="CP064981">
    <property type="protein sequence ID" value="QQR93168.1"/>
    <property type="molecule type" value="Genomic_DNA"/>
</dbReference>
<sequence length="142" mass="16216">MGYGEFAARQLEDKRRKWRMKDPYHKRRVLRLKEKFDPLEGSPQAKAIVLEKRGVTQKQPHSGIMKCVRVQLIKNGKQVTAFCPKDGAIKFVDEHDEVIIEGIGGSQGGPYGSQWGVKYRVTHVNGQALQMLRTGKKEKVKR</sequence>
<dbReference type="GO" id="GO:0003735">
    <property type="term" value="F:structural constituent of ribosome"/>
    <property type="evidence" value="ECO:0007669"/>
    <property type="project" value="UniProtKB-UniRule"/>
</dbReference>
<dbReference type="SUPFAM" id="SSF50249">
    <property type="entry name" value="Nucleic acid-binding proteins"/>
    <property type="match status" value="1"/>
</dbReference>
<keyword evidence="7" id="KW-0694">RNA-binding</keyword>
<dbReference type="InterPro" id="IPR005680">
    <property type="entry name" value="Ribosomal_uS12_euk/arc"/>
</dbReference>
<evidence type="ECO:0000256" key="3">
    <source>
        <dbReference type="ARBA" id="ARBA00023274"/>
    </source>
</evidence>
<name>A0A7T9DKU0_9ARCH</name>
<dbReference type="AlphaFoldDB" id="A0A7T9DKU0"/>